<dbReference type="EMBL" id="BSNL01000001">
    <property type="protein sequence ID" value="GLQ28156.1"/>
    <property type="molecule type" value="Genomic_DNA"/>
</dbReference>
<gene>
    <name evidence="1" type="ORF">GCM10007927_29590</name>
</gene>
<evidence type="ECO:0000313" key="1">
    <source>
        <dbReference type="EMBL" id="GLQ28156.1"/>
    </source>
</evidence>
<reference evidence="1" key="2">
    <citation type="submission" date="2023-01" db="EMBL/GenBank/DDBJ databases">
        <title>Draft genome sequence of Sulfitobacter pacificus strain NBRC 109915.</title>
        <authorList>
            <person name="Sun Q."/>
            <person name="Mori K."/>
        </authorList>
    </citation>
    <scope>NUCLEOTIDE SEQUENCE</scope>
    <source>
        <strain evidence="1">NBRC 109915</strain>
    </source>
</reference>
<name>A0ABQ5VM62_9RHOB</name>
<proteinExistence type="predicted"/>
<dbReference type="RefSeq" id="WP_284374589.1">
    <property type="nucleotide sequence ID" value="NZ_BSNL01000001.1"/>
</dbReference>
<organism evidence="1 2">
    <name type="scientific">Sulfitobacter pacificus</name>
    <dbReference type="NCBI Taxonomy" id="1499314"/>
    <lineage>
        <taxon>Bacteria</taxon>
        <taxon>Pseudomonadati</taxon>
        <taxon>Pseudomonadota</taxon>
        <taxon>Alphaproteobacteria</taxon>
        <taxon>Rhodobacterales</taxon>
        <taxon>Roseobacteraceae</taxon>
        <taxon>Sulfitobacter</taxon>
    </lineage>
</organism>
<sequence>MTDTSSILVVLIDADDIKHVFSAWPDHICLAACLTRDGDCSMVVFRRDERAAMPKRLLDMLGVDSNDVCFVPKVRGFETRSFLYSDERRLMALVASDPDLLDEAIDYAINYTYALEEGLDPYVILGLDRPAAEVKPREPAAPVVMVRPHIVPQPQMQRAQIQQVQTQKPQMPPREVHNTQVPMPHAENELSPLLPEFLRKSAEGTRRPKFASVRTARDGMFAAAS</sequence>
<reference evidence="1" key="1">
    <citation type="journal article" date="2014" name="Int. J. Syst. Evol. Microbiol.">
        <title>Complete genome of a new Firmicutes species belonging to the dominant human colonic microbiota ('Ruminococcus bicirculans') reveals two chromosomes and a selective capacity to utilize plant glucans.</title>
        <authorList>
            <consortium name="NISC Comparative Sequencing Program"/>
            <person name="Wegmann U."/>
            <person name="Louis P."/>
            <person name="Goesmann A."/>
            <person name="Henrissat B."/>
            <person name="Duncan S.H."/>
            <person name="Flint H.J."/>
        </authorList>
    </citation>
    <scope>NUCLEOTIDE SEQUENCE</scope>
    <source>
        <strain evidence="1">NBRC 109915</strain>
    </source>
</reference>
<dbReference type="Proteomes" id="UP001161388">
    <property type="component" value="Unassembled WGS sequence"/>
</dbReference>
<evidence type="ECO:0000313" key="2">
    <source>
        <dbReference type="Proteomes" id="UP001161388"/>
    </source>
</evidence>
<protein>
    <submittedName>
        <fullName evidence="1">Uncharacterized protein</fullName>
    </submittedName>
</protein>
<accession>A0ABQ5VM62</accession>
<comment type="caution">
    <text evidence="1">The sequence shown here is derived from an EMBL/GenBank/DDBJ whole genome shotgun (WGS) entry which is preliminary data.</text>
</comment>
<keyword evidence="2" id="KW-1185">Reference proteome</keyword>